<keyword evidence="1" id="KW-0812">Transmembrane</keyword>
<feature type="transmembrane region" description="Helical" evidence="1">
    <location>
        <begin position="109"/>
        <end position="135"/>
    </location>
</feature>
<sequence>MQAPSMPARANLAASWVLFYGAILAAWSGLVLMAAEVVPTPGLAIDGGIIGADAAAFLARCLESVAAFELPHLFGMWGLMTLAMMLPTALPAMQRLADMLIGRAGAQQIFLSFGVGYLVIWSGFSFVAAGAQWLLARAELIDAAGRVHSTFFAAILFGFAGGYQFTRLKHACLTRCRHPMTFFLAHWQPGQTGALRMGLRHGLDCLGCCWPLMLLAFVGGTMNLAWMGLAMVLMLVEKLAGAGRYVTVPLGILLILAAGFSLGESLQAL</sequence>
<name>A0A4R6WUQ5_9PROT</name>
<protein>
    <submittedName>
        <fullName evidence="2">Putative metal-binding membrane protein</fullName>
    </submittedName>
</protein>
<feature type="transmembrane region" description="Helical" evidence="1">
    <location>
        <begin position="205"/>
        <end position="236"/>
    </location>
</feature>
<dbReference type="EMBL" id="SNYW01000006">
    <property type="protein sequence ID" value="TDQ84149.1"/>
    <property type="molecule type" value="Genomic_DNA"/>
</dbReference>
<evidence type="ECO:0000313" key="3">
    <source>
        <dbReference type="Proteomes" id="UP000295783"/>
    </source>
</evidence>
<dbReference type="Pfam" id="PF09948">
    <property type="entry name" value="PpoB2"/>
    <property type="match status" value="1"/>
</dbReference>
<evidence type="ECO:0000256" key="1">
    <source>
        <dbReference type="SAM" id="Phobius"/>
    </source>
</evidence>
<keyword evidence="3" id="KW-1185">Reference proteome</keyword>
<dbReference type="Proteomes" id="UP000295783">
    <property type="component" value="Unassembled WGS sequence"/>
</dbReference>
<proteinExistence type="predicted"/>
<dbReference type="AlphaFoldDB" id="A0A4R6WUQ5"/>
<gene>
    <name evidence="2" type="ORF">A8950_0697</name>
</gene>
<feature type="transmembrane region" description="Helical" evidence="1">
    <location>
        <begin position="242"/>
        <end position="263"/>
    </location>
</feature>
<feature type="transmembrane region" description="Helical" evidence="1">
    <location>
        <begin position="74"/>
        <end position="97"/>
    </location>
</feature>
<dbReference type="RefSeq" id="WP_208109725.1">
    <property type="nucleotide sequence ID" value="NZ_SNYW01000006.1"/>
</dbReference>
<feature type="transmembrane region" description="Helical" evidence="1">
    <location>
        <begin position="147"/>
        <end position="165"/>
    </location>
</feature>
<evidence type="ECO:0000313" key="2">
    <source>
        <dbReference type="EMBL" id="TDQ84149.1"/>
    </source>
</evidence>
<feature type="transmembrane region" description="Helical" evidence="1">
    <location>
        <begin position="12"/>
        <end position="35"/>
    </location>
</feature>
<dbReference type="InterPro" id="IPR018688">
    <property type="entry name" value="PpoB2-like"/>
</dbReference>
<accession>A0A4R6WUQ5</accession>
<reference evidence="2 3" key="1">
    <citation type="submission" date="2019-03" db="EMBL/GenBank/DDBJ databases">
        <title>Genomic Encyclopedia of Type Strains, Phase III (KMG-III): the genomes of soil and plant-associated and newly described type strains.</title>
        <authorList>
            <person name="Whitman W."/>
        </authorList>
    </citation>
    <scope>NUCLEOTIDE SEQUENCE [LARGE SCALE GENOMIC DNA]</scope>
    <source>
        <strain evidence="2 3">CGMCC 1.7660</strain>
    </source>
</reference>
<comment type="caution">
    <text evidence="2">The sequence shown here is derived from an EMBL/GenBank/DDBJ whole genome shotgun (WGS) entry which is preliminary data.</text>
</comment>
<organism evidence="2 3">
    <name type="scientific">Dongia mobilis</name>
    <dbReference type="NCBI Taxonomy" id="578943"/>
    <lineage>
        <taxon>Bacteria</taxon>
        <taxon>Pseudomonadati</taxon>
        <taxon>Pseudomonadota</taxon>
        <taxon>Alphaproteobacteria</taxon>
        <taxon>Rhodospirillales</taxon>
        <taxon>Dongiaceae</taxon>
        <taxon>Dongia</taxon>
    </lineage>
</organism>
<keyword evidence="1" id="KW-1133">Transmembrane helix</keyword>
<keyword evidence="1" id="KW-0472">Membrane</keyword>